<proteinExistence type="predicted"/>
<evidence type="ECO:0000313" key="3">
    <source>
        <dbReference type="Proteomes" id="UP000201566"/>
    </source>
</evidence>
<feature type="region of interest" description="Disordered" evidence="1">
    <location>
        <begin position="1"/>
        <end position="30"/>
    </location>
</feature>
<accession>A0A291AUF5</accession>
<protein>
    <recommendedName>
        <fullName evidence="4">DUF5848 domain-containing protein</fullName>
    </recommendedName>
</protein>
<reference evidence="2 3" key="1">
    <citation type="journal article" date="2013" name="Science">
        <title>Pandoraviruses: amoeba viruses with genomes up to 2.5 Mb reaching that of parasitic eukaryotes.</title>
        <authorList>
            <person name="Philippe N."/>
            <person name="Legendre M."/>
            <person name="Doutre G."/>
            <person name="Coute Y."/>
            <person name="Poirot O."/>
            <person name="Lescot M."/>
            <person name="Arslan D."/>
            <person name="Seltzer V."/>
            <person name="Bertaux L."/>
            <person name="Bruley C."/>
            <person name="Garin J."/>
            <person name="Claverie J.M."/>
            <person name="Abergel C."/>
        </authorList>
    </citation>
    <scope>NUCLEOTIDE SEQUENCE [LARGE SCALE GENOMIC DNA]</scope>
    <source>
        <strain evidence="2">Melbourne</strain>
    </source>
</reference>
<dbReference type="KEGG" id="vg:34568051"/>
<name>A0A291AUF5_9VIRU</name>
<organism evidence="2 3">
    <name type="scientific">Pandoravirus dulcis</name>
    <dbReference type="NCBI Taxonomy" id="1349409"/>
    <lineage>
        <taxon>Viruses</taxon>
        <taxon>Pandoravirus</taxon>
    </lineage>
</organism>
<evidence type="ECO:0008006" key="4">
    <source>
        <dbReference type="Google" id="ProtNLM"/>
    </source>
</evidence>
<dbReference type="GeneID" id="34568051"/>
<gene>
    <name evidence="2" type="ORF">pdul_cds_919</name>
</gene>
<dbReference type="EMBL" id="KC977570">
    <property type="protein sequence ID" value="ATE82567.1"/>
    <property type="molecule type" value="Genomic_DNA"/>
</dbReference>
<evidence type="ECO:0000256" key="1">
    <source>
        <dbReference type="SAM" id="MobiDB-lite"/>
    </source>
</evidence>
<dbReference type="Proteomes" id="UP000201566">
    <property type="component" value="Segment"/>
</dbReference>
<sequence length="499" mass="52857">MHRTNQPRSIRPGAMRPPARTGATGLAPVPPTWDAVRQWAADNGLDSAAALQRWLNAAARRTQNPSLDPREAALLRALQQYSLTPVADRPLQGIRWLPANYEDLLVALSSPLVGSTGATHEEGRPIYPPGIEGPEWIRPLVDPLAEGGRLWPPSPVTTLVRMNEVAGQAFGYAPIDSDAMLLDLADRGAGQGRERATDALARQVRTFGWDIAAILERAAGLRANPAAPRLASDADITEARRRWPSVTPFLFEGPYLFVVAPGHAQDPLGRWTAADGPVHVAMVVQDGIRIGRLVVSDATGDVIDASGVFQQYDAGPHTLPGILWLIEASGNDPRLLIDLVVPFVRAVREQRPGAAGMALLPPSAHTTYWTRGQGFDPPLAARAFEPAEVLAALLAERRAAAAAAIDEATATATAGGLANLAARAYRGDIATANVPEEVRQLIAARAIAKACGPGATPQDRARVPGAAHVLGLSGAVGRQDLAAVCDASVDIARRLYGRT</sequence>
<evidence type="ECO:0000313" key="2">
    <source>
        <dbReference type="EMBL" id="ATE82567.1"/>
    </source>
</evidence>
<dbReference type="RefSeq" id="YP_009430276.1">
    <property type="nucleotide sequence ID" value="NC_021858.1"/>
</dbReference>